<gene>
    <name evidence="1" type="ORF">GCM10011352_00780</name>
</gene>
<evidence type="ECO:0000313" key="2">
    <source>
        <dbReference type="Proteomes" id="UP000629025"/>
    </source>
</evidence>
<comment type="caution">
    <text evidence="1">The sequence shown here is derived from an EMBL/GenBank/DDBJ whole genome shotgun (WGS) entry which is preliminary data.</text>
</comment>
<proteinExistence type="predicted"/>
<dbReference type="Proteomes" id="UP000629025">
    <property type="component" value="Unassembled WGS sequence"/>
</dbReference>
<organism evidence="1 2">
    <name type="scientific">Marinobacterium zhoushanense</name>
    <dbReference type="NCBI Taxonomy" id="1679163"/>
    <lineage>
        <taxon>Bacteria</taxon>
        <taxon>Pseudomonadati</taxon>
        <taxon>Pseudomonadota</taxon>
        <taxon>Gammaproteobacteria</taxon>
        <taxon>Oceanospirillales</taxon>
        <taxon>Oceanospirillaceae</taxon>
        <taxon>Marinobacterium</taxon>
    </lineage>
</organism>
<reference evidence="2" key="1">
    <citation type="journal article" date="2019" name="Int. J. Syst. Evol. Microbiol.">
        <title>The Global Catalogue of Microorganisms (GCM) 10K type strain sequencing project: providing services to taxonomists for standard genome sequencing and annotation.</title>
        <authorList>
            <consortium name="The Broad Institute Genomics Platform"/>
            <consortium name="The Broad Institute Genome Sequencing Center for Infectious Disease"/>
            <person name="Wu L."/>
            <person name="Ma J."/>
        </authorList>
    </citation>
    <scope>NUCLEOTIDE SEQUENCE [LARGE SCALE GENOMIC DNA]</scope>
    <source>
        <strain evidence="2">CGMCC 1.15341</strain>
    </source>
</reference>
<sequence length="112" mass="12283">MVQAQTVTGGYYPRKNAFGGALAVLVALHGRVAGNAGSRTYFCRTVESVQPGVNSQTENTARIIIDAQRGRNYNIWQEVKMGLWTARSTLHEVTEDVGQQGVLECKLIESEI</sequence>
<dbReference type="EMBL" id="BMIJ01000001">
    <property type="protein sequence ID" value="GGB78990.1"/>
    <property type="molecule type" value="Genomic_DNA"/>
</dbReference>
<name>A0ABQ1JZ22_9GAMM</name>
<keyword evidence="2" id="KW-1185">Reference proteome</keyword>
<protein>
    <submittedName>
        <fullName evidence="1">Uncharacterized protein</fullName>
    </submittedName>
</protein>
<evidence type="ECO:0000313" key="1">
    <source>
        <dbReference type="EMBL" id="GGB78990.1"/>
    </source>
</evidence>
<accession>A0ABQ1JZ22</accession>